<dbReference type="PROSITE" id="PS51257">
    <property type="entry name" value="PROKAR_LIPOPROTEIN"/>
    <property type="match status" value="1"/>
</dbReference>
<organism evidence="2 3">
    <name type="scientific">Splendidivirga corallicola</name>
    <dbReference type="NCBI Taxonomy" id="3051826"/>
    <lineage>
        <taxon>Bacteria</taxon>
        <taxon>Pseudomonadati</taxon>
        <taxon>Bacteroidota</taxon>
        <taxon>Cytophagia</taxon>
        <taxon>Cytophagales</taxon>
        <taxon>Splendidivirgaceae</taxon>
        <taxon>Splendidivirga</taxon>
    </lineage>
</organism>
<keyword evidence="1" id="KW-0732">Signal</keyword>
<comment type="caution">
    <text evidence="2">The sequence shown here is derived from an EMBL/GenBank/DDBJ whole genome shotgun (WGS) entry which is preliminary data.</text>
</comment>
<protein>
    <recommendedName>
        <fullName evidence="4">Lipocalin-like domain-containing protein</fullName>
    </recommendedName>
</protein>
<proteinExistence type="predicted"/>
<evidence type="ECO:0000313" key="3">
    <source>
        <dbReference type="Proteomes" id="UP001172082"/>
    </source>
</evidence>
<accession>A0ABT8KLE7</accession>
<name>A0ABT8KLE7_9BACT</name>
<evidence type="ECO:0000256" key="1">
    <source>
        <dbReference type="SAM" id="SignalP"/>
    </source>
</evidence>
<dbReference type="Proteomes" id="UP001172082">
    <property type="component" value="Unassembled WGS sequence"/>
</dbReference>
<reference evidence="2" key="1">
    <citation type="submission" date="2023-06" db="EMBL/GenBank/DDBJ databases">
        <title>Genomic of Parafulvivirga corallium.</title>
        <authorList>
            <person name="Wang G."/>
        </authorList>
    </citation>
    <scope>NUCLEOTIDE SEQUENCE</scope>
    <source>
        <strain evidence="2">BMA10</strain>
    </source>
</reference>
<feature type="chain" id="PRO_5046313267" description="Lipocalin-like domain-containing protein" evidence="1">
    <location>
        <begin position="22"/>
        <end position="135"/>
    </location>
</feature>
<evidence type="ECO:0008006" key="4">
    <source>
        <dbReference type="Google" id="ProtNLM"/>
    </source>
</evidence>
<dbReference type="RefSeq" id="WP_346750882.1">
    <property type="nucleotide sequence ID" value="NZ_JAUJEA010000002.1"/>
</dbReference>
<feature type="signal peptide" evidence="1">
    <location>
        <begin position="1"/>
        <end position="21"/>
    </location>
</feature>
<evidence type="ECO:0000313" key="2">
    <source>
        <dbReference type="EMBL" id="MDN5200852.1"/>
    </source>
</evidence>
<sequence>MKRLNLLLLATLMIFALGVTSCGDDEEAGPTANIEDFLGTYTATDDCLNDEYEVVITKSGDKVNINNLGGLAGTVEATLSGMSLNIASQNGDILGLTQISGTATLDSDKTQLTLSYSTSVFGLASINCKGTAGKN</sequence>
<keyword evidence="3" id="KW-1185">Reference proteome</keyword>
<gene>
    <name evidence="2" type="ORF">QQ008_05755</name>
</gene>
<dbReference type="EMBL" id="JAUJEA010000002">
    <property type="protein sequence ID" value="MDN5200852.1"/>
    <property type="molecule type" value="Genomic_DNA"/>
</dbReference>